<sequence>MIPIKLTFEGLYSYQHRQTIDFEKLTSNHIFGIFGTVGSGKSSILEAITFALYGKTDRLLLSGDNRNYNMMNLKSNQLFIAFDFTAGKNGEVYRVQASAKRNSKRFDDVKKIDRALYKKINDKFIPISQEELESTIGLSYDNFKRTIIIPQGKFQEFLQLKSSERTQMMKELFGLQKYELSAKVKNLELENNASIQNLSGRLEQLGEVSVQQQKELQLQLKEIENNLQVLLREQIKHDQAVLALEKLKENTAQLSIYQKKADELNKQKESIIKLQKDIGAYEYCIIHFKNTLESITVVQQKTQALQGEINADQLLLQKTQTDLNQLNIKFEQISQEYKTIERIKKEIDDLGKLSEAKRLILKINSDNQRLKKGEAFITELTHKLKSMEVQEKELMTTLSELKKQRPDIETINRAQQWHLHNKNLNTLIDDTQQEIKTGNEQSSKLMQQLRNNLQQAGFSPATDDLKQWLEELSKSTEHYEEQLKNINKQRDSLLVQSGLETYALQLTDGRACPLCGSEHHPKPHNAGDIRQQIKTYKEKAEKTEALLQHNRKLTRLIERYAASNKPIQTQLKTLDAKVTRILNEAKEHQNKIVPQYKEEELLLKAAKTYTEINNAIDADEKKLLQLRERYAREVKNTEKYNQELIKIEREIDKNQSAKEILLRNIPDKLINNLKETSSEQITGKVHELQSIVSKTTMEYEHLRKQLEEHQKVAAVLQSKIDINKKHLQSENKHLDALQLKLEADIANSSYSTKDNILSILSLQLNIEASKQKIQDFHNNHQLIHNEIQKLILALNKQTYHAEKHQKAISLAAEYKKEIDAAHRKHGKTETTLSELNKKLTLKKEITEELAKLKLRAADIDTLRKLFYKSGFVNYISSVYLQNLCVAANQRFYKMTRQSLSLELSQDNSFEVRDYLNGGKLRSVKTLSGGQTFQAALSLALALADNIQNLTQTQRNFFFLDEGFGSLDKDSLQVVFSTLKNLRNENRIVGVISHVEEMQQEIPTFLNIVQNPETGSHIQESWKT</sequence>
<keyword evidence="3" id="KW-1185">Reference proteome</keyword>
<organism evidence="2 3">
    <name type="scientific">Saccharicrinis carchari</name>
    <dbReference type="NCBI Taxonomy" id="1168039"/>
    <lineage>
        <taxon>Bacteria</taxon>
        <taxon>Pseudomonadati</taxon>
        <taxon>Bacteroidota</taxon>
        <taxon>Bacteroidia</taxon>
        <taxon>Marinilabiliales</taxon>
        <taxon>Marinilabiliaceae</taxon>
        <taxon>Saccharicrinis</taxon>
    </lineage>
</organism>
<keyword evidence="1" id="KW-0175">Coiled coil</keyword>
<dbReference type="InterPro" id="IPR027417">
    <property type="entry name" value="P-loop_NTPase"/>
</dbReference>
<evidence type="ECO:0000313" key="2">
    <source>
        <dbReference type="EMBL" id="SMO72841.1"/>
    </source>
</evidence>
<dbReference type="Pfam" id="PF13558">
    <property type="entry name" value="SbcC_Walker_B"/>
    <property type="match status" value="1"/>
</dbReference>
<dbReference type="SUPFAM" id="SSF52540">
    <property type="entry name" value="P-loop containing nucleoside triphosphate hydrolases"/>
    <property type="match status" value="1"/>
</dbReference>
<protein>
    <submittedName>
        <fullName evidence="2">Exonuclease SbcC</fullName>
    </submittedName>
</protein>
<dbReference type="GO" id="GO:0016887">
    <property type="term" value="F:ATP hydrolysis activity"/>
    <property type="evidence" value="ECO:0007669"/>
    <property type="project" value="InterPro"/>
</dbReference>
<feature type="coiled-coil region" evidence="1">
    <location>
        <begin position="692"/>
        <end position="719"/>
    </location>
</feature>
<dbReference type="Gene3D" id="3.40.50.300">
    <property type="entry name" value="P-loop containing nucleotide triphosphate hydrolases"/>
    <property type="match status" value="2"/>
</dbReference>
<reference evidence="2 3" key="1">
    <citation type="submission" date="2017-05" db="EMBL/GenBank/DDBJ databases">
        <authorList>
            <person name="Varghese N."/>
            <person name="Submissions S."/>
        </authorList>
    </citation>
    <scope>NUCLEOTIDE SEQUENCE [LARGE SCALE GENOMIC DNA]</scope>
    <source>
        <strain evidence="2 3">DSM 27040</strain>
    </source>
</reference>
<keyword evidence="2" id="KW-0540">Nuclease</keyword>
<dbReference type="AlphaFoldDB" id="A0A521DP35"/>
<feature type="coiled-coil region" evidence="1">
    <location>
        <begin position="213"/>
        <end position="277"/>
    </location>
</feature>
<dbReference type="PANTHER" id="PTHR32114">
    <property type="entry name" value="ABC TRANSPORTER ABCH.3"/>
    <property type="match status" value="1"/>
</dbReference>
<keyword evidence="2" id="KW-0378">Hydrolase</keyword>
<proteinExistence type="predicted"/>
<feature type="coiled-coil region" evidence="1">
    <location>
        <begin position="384"/>
        <end position="496"/>
    </location>
</feature>
<name>A0A521DP35_SACCC</name>
<evidence type="ECO:0000256" key="1">
    <source>
        <dbReference type="SAM" id="Coils"/>
    </source>
</evidence>
<dbReference type="SUPFAM" id="SSF75712">
    <property type="entry name" value="Rad50 coiled-coil Zn hook"/>
    <property type="match status" value="1"/>
</dbReference>
<dbReference type="GO" id="GO:0006302">
    <property type="term" value="P:double-strand break repair"/>
    <property type="evidence" value="ECO:0007669"/>
    <property type="project" value="InterPro"/>
</dbReference>
<dbReference type="EMBL" id="FXTB01000006">
    <property type="protein sequence ID" value="SMO72841.1"/>
    <property type="molecule type" value="Genomic_DNA"/>
</dbReference>
<gene>
    <name evidence="2" type="ORF">SAMN06265379_10614</name>
</gene>
<dbReference type="GO" id="GO:0004527">
    <property type="term" value="F:exonuclease activity"/>
    <property type="evidence" value="ECO:0007669"/>
    <property type="project" value="UniProtKB-KW"/>
</dbReference>
<evidence type="ECO:0000313" key="3">
    <source>
        <dbReference type="Proteomes" id="UP000319040"/>
    </source>
</evidence>
<accession>A0A521DP35</accession>
<feature type="coiled-coil region" evidence="1">
    <location>
        <begin position="316"/>
        <end position="343"/>
    </location>
</feature>
<feature type="coiled-coil region" evidence="1">
    <location>
        <begin position="571"/>
        <end position="657"/>
    </location>
</feature>
<dbReference type="Proteomes" id="UP000319040">
    <property type="component" value="Unassembled WGS sequence"/>
</dbReference>
<keyword evidence="2" id="KW-0269">Exonuclease</keyword>
<dbReference type="OrthoDB" id="9795626at2"/>
<dbReference type="PANTHER" id="PTHR32114:SF2">
    <property type="entry name" value="ABC TRANSPORTER ABCH.3"/>
    <property type="match status" value="1"/>
</dbReference>
<dbReference type="RefSeq" id="WP_142533729.1">
    <property type="nucleotide sequence ID" value="NZ_FXTB01000006.1"/>
</dbReference>